<dbReference type="Gene3D" id="3.50.50.60">
    <property type="entry name" value="FAD/NAD(P)-binding domain"/>
    <property type="match status" value="1"/>
</dbReference>
<dbReference type="InterPro" id="IPR036188">
    <property type="entry name" value="FAD/NAD-bd_sf"/>
</dbReference>
<gene>
    <name evidence="5" type="ORF">Aru02nite_61160</name>
</gene>
<keyword evidence="2" id="KW-0285">Flavoprotein</keyword>
<evidence type="ECO:0000313" key="6">
    <source>
        <dbReference type="Proteomes" id="UP000612808"/>
    </source>
</evidence>
<sequence length="518" mass="54360">MKSEQTPVLIVGAGLAGLSTALFLAHHGVRAVVVDRHPGTANQPKARGQSPTIMEAFRRVGVADAITAATPPGRPEMTIVICDAVTGTVMHSYSEAFPDFAALSPMPSGMASQQAAEAAMAARATELGADLRFSTVLESFEQDADGVRAVLRDVSTDERYELTAEYLVGADGNRGGVGSAAGIGTHGRGAFGHTTTVLFRAEELIDIVPDTAVLMYYVQNPALPNESGAFVSTDRPGEYVAGINDDATRTEEETVAAIRTLVGRPDLDVTVLGSNTWEVAHRVADRLTAGRVHLVGDAAHLMPPTGGQGGNTAMLDGMHLAWKLAAVVRGEAGPGLLASHDAEQLPYGQTIADWQFANLFERMHPDQTPDDLPELPTPTIGLFGYRMASGAIVGGAETYGFQEVTPAVPGMRAPHVPLLRDGAPVSPRDLMYDGFVLLTADPGWDEAATKVAERLGIRLDAYRIGAGLTDPDGRFAPAYGVEGGGAVLVRPDGVIGWRTAGAADAAELDGALRTILDR</sequence>
<dbReference type="Proteomes" id="UP000612808">
    <property type="component" value="Unassembled WGS sequence"/>
</dbReference>
<comment type="cofactor">
    <cofactor evidence="1">
        <name>FAD</name>
        <dbReference type="ChEBI" id="CHEBI:57692"/>
    </cofactor>
</comment>
<evidence type="ECO:0000313" key="5">
    <source>
        <dbReference type="EMBL" id="GID15227.1"/>
    </source>
</evidence>
<keyword evidence="6" id="KW-1185">Reference proteome</keyword>
<dbReference type="Gene3D" id="3.30.9.10">
    <property type="entry name" value="D-Amino Acid Oxidase, subunit A, domain 2"/>
    <property type="match status" value="1"/>
</dbReference>
<dbReference type="InterPro" id="IPR002938">
    <property type="entry name" value="FAD-bd"/>
</dbReference>
<evidence type="ECO:0000256" key="2">
    <source>
        <dbReference type="ARBA" id="ARBA00022630"/>
    </source>
</evidence>
<accession>A0A8J3JB78</accession>
<evidence type="ECO:0000259" key="4">
    <source>
        <dbReference type="Pfam" id="PF01494"/>
    </source>
</evidence>
<dbReference type="PANTHER" id="PTHR43004:SF19">
    <property type="entry name" value="BINDING MONOOXYGENASE, PUTATIVE (JCVI)-RELATED"/>
    <property type="match status" value="1"/>
</dbReference>
<keyword evidence="3" id="KW-0274">FAD</keyword>
<dbReference type="SUPFAM" id="SSF51905">
    <property type="entry name" value="FAD/NAD(P)-binding domain"/>
    <property type="match status" value="1"/>
</dbReference>
<dbReference type="InterPro" id="IPR050641">
    <property type="entry name" value="RIFMO-like"/>
</dbReference>
<protein>
    <submittedName>
        <fullName evidence="5">FAD-dependent oxidoreductase</fullName>
    </submittedName>
</protein>
<name>A0A8J3JB78_9ACTN</name>
<feature type="domain" description="FAD-binding" evidence="4">
    <location>
        <begin position="6"/>
        <end position="354"/>
    </location>
</feature>
<organism evidence="5 6">
    <name type="scientific">Actinocatenispora rupis</name>
    <dbReference type="NCBI Taxonomy" id="519421"/>
    <lineage>
        <taxon>Bacteria</taxon>
        <taxon>Bacillati</taxon>
        <taxon>Actinomycetota</taxon>
        <taxon>Actinomycetes</taxon>
        <taxon>Micromonosporales</taxon>
        <taxon>Micromonosporaceae</taxon>
        <taxon>Actinocatenispora</taxon>
    </lineage>
</organism>
<dbReference type="Pfam" id="PF01494">
    <property type="entry name" value="FAD_binding_3"/>
    <property type="match status" value="1"/>
</dbReference>
<proteinExistence type="predicted"/>
<dbReference type="PANTHER" id="PTHR43004">
    <property type="entry name" value="TRK SYSTEM POTASSIUM UPTAKE PROTEIN"/>
    <property type="match status" value="1"/>
</dbReference>
<dbReference type="EMBL" id="BOMB01000040">
    <property type="protein sequence ID" value="GID15227.1"/>
    <property type="molecule type" value="Genomic_DNA"/>
</dbReference>
<comment type="caution">
    <text evidence="5">The sequence shown here is derived from an EMBL/GenBank/DDBJ whole genome shotgun (WGS) entry which is preliminary data.</text>
</comment>
<dbReference type="Pfam" id="PF21274">
    <property type="entry name" value="Rng_hyd_C"/>
    <property type="match status" value="1"/>
</dbReference>
<evidence type="ECO:0000256" key="1">
    <source>
        <dbReference type="ARBA" id="ARBA00001974"/>
    </source>
</evidence>
<dbReference type="RefSeq" id="WP_203663434.1">
    <property type="nucleotide sequence ID" value="NZ_BAAAZM010000005.1"/>
</dbReference>
<dbReference type="Gene3D" id="3.40.30.120">
    <property type="match status" value="1"/>
</dbReference>
<dbReference type="GO" id="GO:0016709">
    <property type="term" value="F:oxidoreductase activity, acting on paired donors, with incorporation or reduction of molecular oxygen, NAD(P)H as one donor, and incorporation of one atom of oxygen"/>
    <property type="evidence" value="ECO:0007669"/>
    <property type="project" value="UniProtKB-ARBA"/>
</dbReference>
<dbReference type="PRINTS" id="PR00420">
    <property type="entry name" value="RNGMNOXGNASE"/>
</dbReference>
<reference evidence="5" key="1">
    <citation type="submission" date="2021-01" db="EMBL/GenBank/DDBJ databases">
        <title>Whole genome shotgun sequence of Actinocatenispora rupis NBRC 107355.</title>
        <authorList>
            <person name="Komaki H."/>
            <person name="Tamura T."/>
        </authorList>
    </citation>
    <scope>NUCLEOTIDE SEQUENCE</scope>
    <source>
        <strain evidence="5">NBRC 107355</strain>
    </source>
</reference>
<evidence type="ECO:0000256" key="3">
    <source>
        <dbReference type="ARBA" id="ARBA00022827"/>
    </source>
</evidence>
<dbReference type="GO" id="GO:0071949">
    <property type="term" value="F:FAD binding"/>
    <property type="evidence" value="ECO:0007669"/>
    <property type="project" value="InterPro"/>
</dbReference>
<dbReference type="AlphaFoldDB" id="A0A8J3JB78"/>